<evidence type="ECO:0000313" key="1">
    <source>
        <dbReference type="EMBL" id="EAN33151.1"/>
    </source>
</evidence>
<dbReference type="EMBL" id="AAGK01000002">
    <property type="protein sequence ID" value="EAN33151.1"/>
    <property type="molecule type" value="Genomic_DNA"/>
</dbReference>
<gene>
    <name evidence="1" type="ordered locus">TP02_0866</name>
</gene>
<accession>Q4N3X2</accession>
<dbReference type="AlphaFoldDB" id="Q4N3X2"/>
<name>Q4N3X2_THEPA</name>
<keyword evidence="2" id="KW-1185">Reference proteome</keyword>
<organism evidence="1 2">
    <name type="scientific">Theileria parva</name>
    <name type="common">East coast fever infection agent</name>
    <dbReference type="NCBI Taxonomy" id="5875"/>
    <lineage>
        <taxon>Eukaryota</taxon>
        <taxon>Sar</taxon>
        <taxon>Alveolata</taxon>
        <taxon>Apicomplexa</taxon>
        <taxon>Aconoidasida</taxon>
        <taxon>Piroplasmida</taxon>
        <taxon>Theileriidae</taxon>
        <taxon>Theileria</taxon>
    </lineage>
</organism>
<dbReference type="GeneID" id="3502142"/>
<dbReference type="KEGG" id="tpv:TP02_0866"/>
<dbReference type="VEuPathDB" id="PiroplasmaDB:TpMuguga_02g00866"/>
<sequence length="229" mass="26756">MYWPYQRLTGPSETLRIILILLNMAAELQYKAELVDGKPVLYSRTNFEGSWRDITHTRHNLDDLELYDLNLNLTTVSQCRTELKGFTMRIITLFLCYHVKLGDKLLWSYAVEPFHGLPTEILFNLKNNTMSLLFEENVMEILSMEGYENDWVEPGKQLQKPDDWKLIENANTETCLFSDNDPCLGMKLRGRIIWIPNEDEPSPISIIFEDNTNTLVFPNYYTVFDSPND</sequence>
<comment type="caution">
    <text evidence="1">The sequence shown here is derived from an EMBL/GenBank/DDBJ whole genome shotgun (WGS) entry which is preliminary data.</text>
</comment>
<dbReference type="InParanoid" id="Q4N3X2"/>
<reference evidence="1 2" key="1">
    <citation type="journal article" date="2005" name="Science">
        <title>Genome sequence of Theileria parva, a bovine pathogen that transforms lymphocytes.</title>
        <authorList>
            <person name="Gardner M.J."/>
            <person name="Bishop R."/>
            <person name="Shah T."/>
            <person name="de Villiers E.P."/>
            <person name="Carlton J.M."/>
            <person name="Hall N."/>
            <person name="Ren Q."/>
            <person name="Paulsen I.T."/>
            <person name="Pain A."/>
            <person name="Berriman M."/>
            <person name="Wilson R.J.M."/>
            <person name="Sato S."/>
            <person name="Ralph S.A."/>
            <person name="Mann D.J."/>
            <person name="Xiong Z."/>
            <person name="Shallom S.J."/>
            <person name="Weidman J."/>
            <person name="Jiang L."/>
            <person name="Lynn J."/>
            <person name="Weaver B."/>
            <person name="Shoaibi A."/>
            <person name="Domingo A.R."/>
            <person name="Wasawo D."/>
            <person name="Crabtree J."/>
            <person name="Wortman J.R."/>
            <person name="Haas B."/>
            <person name="Angiuoli S.V."/>
            <person name="Creasy T.H."/>
            <person name="Lu C."/>
            <person name="Suh B."/>
            <person name="Silva J.C."/>
            <person name="Utterback T.R."/>
            <person name="Feldblyum T.V."/>
            <person name="Pertea M."/>
            <person name="Allen J."/>
            <person name="Nierman W.C."/>
            <person name="Taracha E.L.N."/>
            <person name="Salzberg S.L."/>
            <person name="White O.R."/>
            <person name="Fitzhugh H.A."/>
            <person name="Morzaria S."/>
            <person name="Venter J.C."/>
            <person name="Fraser C.M."/>
            <person name="Nene V."/>
        </authorList>
    </citation>
    <scope>NUCLEOTIDE SEQUENCE [LARGE SCALE GENOMIC DNA]</scope>
    <source>
        <strain evidence="1 2">Muguga</strain>
    </source>
</reference>
<evidence type="ECO:0000313" key="2">
    <source>
        <dbReference type="Proteomes" id="UP000001949"/>
    </source>
</evidence>
<dbReference type="RefSeq" id="XP_765434.1">
    <property type="nucleotide sequence ID" value="XM_760341.1"/>
</dbReference>
<dbReference type="Proteomes" id="UP000001949">
    <property type="component" value="Unassembled WGS sequence"/>
</dbReference>
<protein>
    <submittedName>
        <fullName evidence="1">Uncharacterized protein</fullName>
    </submittedName>
</protein>
<proteinExistence type="predicted"/>